<keyword evidence="5 9" id="KW-0418">Kinase</keyword>
<dbReference type="PANTHER" id="PTHR43065">
    <property type="entry name" value="SENSOR HISTIDINE KINASE"/>
    <property type="match status" value="1"/>
</dbReference>
<keyword evidence="3" id="KW-0808">Transferase</keyword>
<reference evidence="9" key="1">
    <citation type="submission" date="2021-06" db="EMBL/GenBank/DDBJ databases">
        <title>Thalassococcus sp. CAU 1522 isolated from sea sand, Republic of Korea.</title>
        <authorList>
            <person name="Kim W."/>
        </authorList>
    </citation>
    <scope>NUCLEOTIDE SEQUENCE</scope>
    <source>
        <strain evidence="9">CAU 1522</strain>
    </source>
</reference>
<evidence type="ECO:0000256" key="3">
    <source>
        <dbReference type="ARBA" id="ARBA00022679"/>
    </source>
</evidence>
<comment type="catalytic activity">
    <reaction evidence="1">
        <text>ATP + protein L-histidine = ADP + protein N-phospho-L-histidine.</text>
        <dbReference type="EC" id="2.7.13.3"/>
    </reaction>
</comment>
<dbReference type="PROSITE" id="PS50109">
    <property type="entry name" value="HIS_KIN"/>
    <property type="match status" value="1"/>
</dbReference>
<keyword evidence="6" id="KW-0067">ATP-binding</keyword>
<dbReference type="GO" id="GO:0016301">
    <property type="term" value="F:kinase activity"/>
    <property type="evidence" value="ECO:0007669"/>
    <property type="project" value="UniProtKB-KW"/>
</dbReference>
<dbReference type="Pfam" id="PF02518">
    <property type="entry name" value="HATPase_c"/>
    <property type="match status" value="1"/>
</dbReference>
<dbReference type="InterPro" id="IPR005467">
    <property type="entry name" value="His_kinase_dom"/>
</dbReference>
<evidence type="ECO:0000313" key="10">
    <source>
        <dbReference type="Proteomes" id="UP001166293"/>
    </source>
</evidence>
<dbReference type="SMART" id="SM00388">
    <property type="entry name" value="HisKA"/>
    <property type="match status" value="1"/>
</dbReference>
<evidence type="ECO:0000256" key="7">
    <source>
        <dbReference type="ARBA" id="ARBA00023012"/>
    </source>
</evidence>
<evidence type="ECO:0000313" key="9">
    <source>
        <dbReference type="EMBL" id="MBV2358368.1"/>
    </source>
</evidence>
<name>A0ABS6N2Y3_9RHOB</name>
<keyword evidence="7" id="KW-0902">Two-component regulatory system</keyword>
<dbReference type="Proteomes" id="UP001166293">
    <property type="component" value="Unassembled WGS sequence"/>
</dbReference>
<evidence type="ECO:0000256" key="5">
    <source>
        <dbReference type="ARBA" id="ARBA00022777"/>
    </source>
</evidence>
<dbReference type="CDD" id="cd00082">
    <property type="entry name" value="HisKA"/>
    <property type="match status" value="1"/>
</dbReference>
<evidence type="ECO:0000256" key="2">
    <source>
        <dbReference type="ARBA" id="ARBA00012438"/>
    </source>
</evidence>
<evidence type="ECO:0000256" key="1">
    <source>
        <dbReference type="ARBA" id="ARBA00000085"/>
    </source>
</evidence>
<keyword evidence="10" id="KW-1185">Reference proteome</keyword>
<dbReference type="EC" id="2.7.13.3" evidence="2"/>
<evidence type="ECO:0000256" key="4">
    <source>
        <dbReference type="ARBA" id="ARBA00022741"/>
    </source>
</evidence>
<comment type="caution">
    <text evidence="9">The sequence shown here is derived from an EMBL/GenBank/DDBJ whole genome shotgun (WGS) entry which is preliminary data.</text>
</comment>
<organism evidence="9 10">
    <name type="scientific">Thalassococcus arenae</name>
    <dbReference type="NCBI Taxonomy" id="2851652"/>
    <lineage>
        <taxon>Bacteria</taxon>
        <taxon>Pseudomonadati</taxon>
        <taxon>Pseudomonadota</taxon>
        <taxon>Alphaproteobacteria</taxon>
        <taxon>Rhodobacterales</taxon>
        <taxon>Roseobacteraceae</taxon>
        <taxon>Thalassococcus</taxon>
    </lineage>
</organism>
<dbReference type="InterPro" id="IPR003594">
    <property type="entry name" value="HATPase_dom"/>
</dbReference>
<sequence length="483" mass="51761">MAGFERNARLGELTAESERLHAVASQRVDQHDAHLTALSAIAVAGAEQRPDLLREVAGAIMRFYPRVIGVSLVPLDGVGGTLEIGIKEAQLGDVIRAAAGRSTGAPVLVRHPSDRPAYLIVKRSPNTEAARYGLALVIDAEALLDGDSAYWTRTETARWLALPDGTPLVGVVGDGRAPQFTRALSSGTQPLVLKTAIRMTVSDSLPPRRVALVFALIALFGFALRVVGRQRAKVRAAEARAELSGLETRLTHASRVNALGEMASGMAHELTQPLTAILAQAQAARHLAARGDTDRVAQILEDVVGQTRRASAILERLRTWTRPRARNAEPIDLRDCIRVAETLLAGQAAELGARLNLTMPPTPLTVEGDRVELEQVLFNLMRNALDAVAESSGAREVAVDASPDGEMAVIDVSDTGPGIRPDVRDRLFTPFVTTRESGTGLGLALSHRLVERAGGDLTVIETREGARFRISLPLVREAQEAAE</sequence>
<evidence type="ECO:0000259" key="8">
    <source>
        <dbReference type="PROSITE" id="PS50109"/>
    </source>
</evidence>
<gene>
    <name evidence="9" type="ORF">KUH32_01150</name>
</gene>
<keyword evidence="4" id="KW-0547">Nucleotide-binding</keyword>
<accession>A0ABS6N2Y3</accession>
<dbReference type="SMART" id="SM00387">
    <property type="entry name" value="HATPase_c"/>
    <property type="match status" value="1"/>
</dbReference>
<proteinExistence type="predicted"/>
<protein>
    <recommendedName>
        <fullName evidence="2">histidine kinase</fullName>
        <ecNumber evidence="2">2.7.13.3</ecNumber>
    </recommendedName>
</protein>
<dbReference type="Pfam" id="PF00512">
    <property type="entry name" value="HisKA"/>
    <property type="match status" value="1"/>
</dbReference>
<dbReference type="EMBL" id="JAHRWL010000001">
    <property type="protein sequence ID" value="MBV2358368.1"/>
    <property type="molecule type" value="Genomic_DNA"/>
</dbReference>
<dbReference type="InterPro" id="IPR003661">
    <property type="entry name" value="HisK_dim/P_dom"/>
</dbReference>
<evidence type="ECO:0000256" key="6">
    <source>
        <dbReference type="ARBA" id="ARBA00022840"/>
    </source>
</evidence>
<dbReference type="PANTHER" id="PTHR43065:SF46">
    <property type="entry name" value="C4-DICARBOXYLATE TRANSPORT SENSOR PROTEIN DCTB"/>
    <property type="match status" value="1"/>
</dbReference>
<feature type="domain" description="Histidine kinase" evidence="8">
    <location>
        <begin position="265"/>
        <end position="476"/>
    </location>
</feature>